<dbReference type="Proteomes" id="UP000774326">
    <property type="component" value="Unassembled WGS sequence"/>
</dbReference>
<comment type="caution">
    <text evidence="2">The sequence shown here is derived from an EMBL/GenBank/DDBJ whole genome shotgun (WGS) entry which is preliminary data.</text>
</comment>
<name>A0A9P8THK7_WICPI</name>
<evidence type="ECO:0000313" key="2">
    <source>
        <dbReference type="EMBL" id="KAH3678935.1"/>
    </source>
</evidence>
<feature type="region of interest" description="Disordered" evidence="1">
    <location>
        <begin position="108"/>
        <end position="134"/>
    </location>
</feature>
<dbReference type="EMBL" id="JAEUBG010005040">
    <property type="protein sequence ID" value="KAH3678935.1"/>
    <property type="molecule type" value="Genomic_DNA"/>
</dbReference>
<gene>
    <name evidence="2" type="ORF">WICPIJ_008763</name>
</gene>
<feature type="compositionally biased region" description="Basic residues" evidence="1">
    <location>
        <begin position="239"/>
        <end position="252"/>
    </location>
</feature>
<feature type="region of interest" description="Disordered" evidence="1">
    <location>
        <begin position="224"/>
        <end position="258"/>
    </location>
</feature>
<sequence length="297" mass="34044">MLDSLFLTIHELDHLKKGHSMIARNARESIRFIDLMISTDDYDIHDEKLMLETPEDTGPSWKKCLTFKSRSPKVTEFPDYQPSYEIVNGLSNASKLKKDGEIMYEQDLLSHDEEDEEGQDVLAEERKKHNRRNRPRVPKAELPNRYKYLLRPLIQKAHVDEVKWKFVTDDPIVKIWCESFGIICLNVIEADSELFTNSLARNVASQVPIETSLSNLTLKGEISSTPRSLVGQSEESNRSKARGRKRNNNKKKQALENKVDNDLSAINVKNVDGSSVRIEKYDSISYAPRGTGELWVP</sequence>
<reference evidence="2" key="2">
    <citation type="submission" date="2021-01" db="EMBL/GenBank/DDBJ databases">
        <authorList>
            <person name="Schikora-Tamarit M.A."/>
        </authorList>
    </citation>
    <scope>NUCLEOTIDE SEQUENCE</scope>
    <source>
        <strain evidence="2">CBS2887</strain>
    </source>
</reference>
<protein>
    <submittedName>
        <fullName evidence="2">Uncharacterized protein</fullName>
    </submittedName>
</protein>
<proteinExistence type="predicted"/>
<dbReference type="OrthoDB" id="5361617at2759"/>
<feature type="compositionally biased region" description="Polar residues" evidence="1">
    <location>
        <begin position="224"/>
        <end position="234"/>
    </location>
</feature>
<evidence type="ECO:0000256" key="1">
    <source>
        <dbReference type="SAM" id="MobiDB-lite"/>
    </source>
</evidence>
<reference evidence="2" key="1">
    <citation type="journal article" date="2021" name="Open Biol.">
        <title>Shared evolutionary footprints suggest mitochondrial oxidative damage underlies multiple complex I losses in fungi.</title>
        <authorList>
            <person name="Schikora-Tamarit M.A."/>
            <person name="Marcet-Houben M."/>
            <person name="Nosek J."/>
            <person name="Gabaldon T."/>
        </authorList>
    </citation>
    <scope>NUCLEOTIDE SEQUENCE</scope>
    <source>
        <strain evidence="2">CBS2887</strain>
    </source>
</reference>
<organism evidence="2 3">
    <name type="scientific">Wickerhamomyces pijperi</name>
    <name type="common">Yeast</name>
    <name type="synonym">Pichia pijperi</name>
    <dbReference type="NCBI Taxonomy" id="599730"/>
    <lineage>
        <taxon>Eukaryota</taxon>
        <taxon>Fungi</taxon>
        <taxon>Dikarya</taxon>
        <taxon>Ascomycota</taxon>
        <taxon>Saccharomycotina</taxon>
        <taxon>Saccharomycetes</taxon>
        <taxon>Phaffomycetales</taxon>
        <taxon>Wickerhamomycetaceae</taxon>
        <taxon>Wickerhamomyces</taxon>
    </lineage>
</organism>
<evidence type="ECO:0000313" key="3">
    <source>
        <dbReference type="Proteomes" id="UP000774326"/>
    </source>
</evidence>
<accession>A0A9P8THK7</accession>
<dbReference type="AlphaFoldDB" id="A0A9P8THK7"/>
<keyword evidence="3" id="KW-1185">Reference proteome</keyword>